<evidence type="ECO:0000259" key="3">
    <source>
        <dbReference type="PROSITE" id="PS51832"/>
    </source>
</evidence>
<gene>
    <name evidence="4" type="ORF">DEALK_05390</name>
</gene>
<evidence type="ECO:0000259" key="2">
    <source>
        <dbReference type="PROSITE" id="PS50110"/>
    </source>
</evidence>
<dbReference type="Pfam" id="PF00072">
    <property type="entry name" value="Response_reg"/>
    <property type="match status" value="1"/>
</dbReference>
<accession>A0A0W0GGL6</accession>
<sequence length="371" mass="41134">MAQPVKKDIIIVASHEEAARQQISAKLIMAGLRCLTASSSAETIEFIYHRDVALVLLEAAMPGRSGLQVLQEITAVSPDTAVVVMLDGRDREAAVRCLDLGAADYLVKPANLEETLLKTRRILDWRQLVMQHREYKTTLEQRVSERTRDLIQTVAKMKSAAVDTLVRLARAAEYKDEDTGSHIQRMSRYTALVAERMGLADDYVESLLYAATMHDIGKIGIPDSILLKPGKLTDEEWSVMKQHTVIGARILDGAEAEIVKLGAAIAISHHEKWNGSGYPFGFKGEEIPLPGRIAAIADVFDSLTSKRAYRKDDFTADETFKIIEQSVGVQFDPAVFAAFKAAWPDIRVEHQRFRTLEASRASSQIDTAVLS</sequence>
<keyword evidence="5" id="KW-1185">Reference proteome</keyword>
<feature type="domain" description="HD-GYP" evidence="3">
    <location>
        <begin position="157"/>
        <end position="355"/>
    </location>
</feature>
<dbReference type="PANTHER" id="PTHR45228:SF5">
    <property type="entry name" value="CYCLIC DI-GMP PHOSPHODIESTERASE VC_1348-RELATED"/>
    <property type="match status" value="1"/>
</dbReference>
<comment type="caution">
    <text evidence="1">Lacks conserved residue(s) required for the propagation of feature annotation.</text>
</comment>
<dbReference type="PROSITE" id="PS51832">
    <property type="entry name" value="HD_GYP"/>
    <property type="match status" value="1"/>
</dbReference>
<dbReference type="InterPro" id="IPR011006">
    <property type="entry name" value="CheY-like_superfamily"/>
</dbReference>
<dbReference type="CDD" id="cd00077">
    <property type="entry name" value="HDc"/>
    <property type="match status" value="1"/>
</dbReference>
<dbReference type="InterPro" id="IPR003607">
    <property type="entry name" value="HD/PDEase_dom"/>
</dbReference>
<reference evidence="4 5" key="1">
    <citation type="submission" date="2015-06" db="EMBL/GenBank/DDBJ databases">
        <title>Genome sequence of the organohalide-respiring Dehalogenimonas alkenigignens type strain (IP3-3T).</title>
        <authorList>
            <person name="Key T.A."/>
            <person name="Richmond D.P."/>
            <person name="Bowman K.S."/>
            <person name="Cho Y.-J."/>
            <person name="Chun J."/>
            <person name="da Costa M.S."/>
            <person name="Rainey F.A."/>
            <person name="Moe W.M."/>
        </authorList>
    </citation>
    <scope>NUCLEOTIDE SEQUENCE [LARGE SCALE GENOMIC DNA]</scope>
    <source>
        <strain evidence="4 5">IP3-3</strain>
    </source>
</reference>
<dbReference type="GO" id="GO:0000160">
    <property type="term" value="P:phosphorelay signal transduction system"/>
    <property type="evidence" value="ECO:0007669"/>
    <property type="project" value="InterPro"/>
</dbReference>
<dbReference type="PATRIC" id="fig|1217799.6.peg.555"/>
<dbReference type="PROSITE" id="PS50110">
    <property type="entry name" value="RESPONSE_REGULATORY"/>
    <property type="match status" value="1"/>
</dbReference>
<dbReference type="SUPFAM" id="SSF52172">
    <property type="entry name" value="CheY-like"/>
    <property type="match status" value="1"/>
</dbReference>
<dbReference type="CDD" id="cd00156">
    <property type="entry name" value="REC"/>
    <property type="match status" value="1"/>
</dbReference>
<dbReference type="SUPFAM" id="SSF109604">
    <property type="entry name" value="HD-domain/PDEase-like"/>
    <property type="match status" value="1"/>
</dbReference>
<dbReference type="SMART" id="SM00448">
    <property type="entry name" value="REC"/>
    <property type="match status" value="1"/>
</dbReference>
<name>A0A0W0GGL6_9CHLR</name>
<dbReference type="Pfam" id="PF13487">
    <property type="entry name" value="HD_5"/>
    <property type="match status" value="1"/>
</dbReference>
<feature type="domain" description="Response regulatory" evidence="2">
    <location>
        <begin position="9"/>
        <end position="123"/>
    </location>
</feature>
<protein>
    <submittedName>
        <fullName evidence="4">Response regulator containing a CheY-like receiver domain and an HD-GYP domain</fullName>
    </submittedName>
</protein>
<dbReference type="Gene3D" id="1.10.3210.10">
    <property type="entry name" value="Hypothetical protein af1432"/>
    <property type="match status" value="1"/>
</dbReference>
<dbReference type="PANTHER" id="PTHR45228">
    <property type="entry name" value="CYCLIC DI-GMP PHOSPHODIESTERASE TM_0186-RELATED"/>
    <property type="match status" value="1"/>
</dbReference>
<dbReference type="EMBL" id="LFDV01000002">
    <property type="protein sequence ID" value="KTB47694.1"/>
    <property type="molecule type" value="Genomic_DNA"/>
</dbReference>
<evidence type="ECO:0000256" key="1">
    <source>
        <dbReference type="PROSITE-ProRule" id="PRU00169"/>
    </source>
</evidence>
<dbReference type="STRING" id="1217799.DEALK_05390"/>
<dbReference type="InterPro" id="IPR052020">
    <property type="entry name" value="Cyclic_di-GMP/3'3'-cGAMP_PDE"/>
</dbReference>
<dbReference type="SMART" id="SM00471">
    <property type="entry name" value="HDc"/>
    <property type="match status" value="1"/>
</dbReference>
<proteinExistence type="predicted"/>
<organism evidence="4 5">
    <name type="scientific">Dehalogenimonas alkenigignens</name>
    <dbReference type="NCBI Taxonomy" id="1217799"/>
    <lineage>
        <taxon>Bacteria</taxon>
        <taxon>Bacillati</taxon>
        <taxon>Chloroflexota</taxon>
        <taxon>Dehalococcoidia</taxon>
        <taxon>Dehalococcoidales</taxon>
        <taxon>Dehalococcoidaceae</taxon>
        <taxon>Dehalogenimonas</taxon>
    </lineage>
</organism>
<dbReference type="OrthoDB" id="9804863at2"/>
<dbReference type="InterPro" id="IPR037522">
    <property type="entry name" value="HD_GYP_dom"/>
</dbReference>
<dbReference type="Gene3D" id="3.40.50.2300">
    <property type="match status" value="1"/>
</dbReference>
<comment type="caution">
    <text evidence="4">The sequence shown here is derived from an EMBL/GenBank/DDBJ whole genome shotgun (WGS) entry which is preliminary data.</text>
</comment>
<evidence type="ECO:0000313" key="4">
    <source>
        <dbReference type="EMBL" id="KTB47694.1"/>
    </source>
</evidence>
<evidence type="ECO:0000313" key="5">
    <source>
        <dbReference type="Proteomes" id="UP000053947"/>
    </source>
</evidence>
<dbReference type="RefSeq" id="WP_065128677.1">
    <property type="nucleotide sequence ID" value="NZ_KQ758903.1"/>
</dbReference>
<dbReference type="Proteomes" id="UP000053947">
    <property type="component" value="Unassembled WGS sequence"/>
</dbReference>
<dbReference type="AlphaFoldDB" id="A0A0W0GGL6"/>
<dbReference type="InterPro" id="IPR001789">
    <property type="entry name" value="Sig_transdc_resp-reg_receiver"/>
</dbReference>